<dbReference type="AlphaFoldDB" id="A0A3S5AHP2"/>
<dbReference type="Proteomes" id="UP000784294">
    <property type="component" value="Unassembled WGS sequence"/>
</dbReference>
<gene>
    <name evidence="1" type="ORF">PXEA_LOCUS14002</name>
</gene>
<evidence type="ECO:0000313" key="1">
    <source>
        <dbReference type="EMBL" id="VEL20562.1"/>
    </source>
</evidence>
<comment type="caution">
    <text evidence="1">The sequence shown here is derived from an EMBL/GenBank/DDBJ whole genome shotgun (WGS) entry which is preliminary data.</text>
</comment>
<keyword evidence="2" id="KW-1185">Reference proteome</keyword>
<protein>
    <submittedName>
        <fullName evidence="1">Uncharacterized protein</fullName>
    </submittedName>
</protein>
<accession>A0A3S5AHP2</accession>
<dbReference type="OrthoDB" id="2228at2759"/>
<dbReference type="EMBL" id="CAAALY010047038">
    <property type="protein sequence ID" value="VEL20562.1"/>
    <property type="molecule type" value="Genomic_DNA"/>
</dbReference>
<organism evidence="1 2">
    <name type="scientific">Protopolystoma xenopodis</name>
    <dbReference type="NCBI Taxonomy" id="117903"/>
    <lineage>
        <taxon>Eukaryota</taxon>
        <taxon>Metazoa</taxon>
        <taxon>Spiralia</taxon>
        <taxon>Lophotrochozoa</taxon>
        <taxon>Platyhelminthes</taxon>
        <taxon>Monogenea</taxon>
        <taxon>Polyopisthocotylea</taxon>
        <taxon>Polystomatidea</taxon>
        <taxon>Polystomatidae</taxon>
        <taxon>Protopolystoma</taxon>
    </lineage>
</organism>
<reference evidence="1" key="1">
    <citation type="submission" date="2018-11" db="EMBL/GenBank/DDBJ databases">
        <authorList>
            <consortium name="Pathogen Informatics"/>
        </authorList>
    </citation>
    <scope>NUCLEOTIDE SEQUENCE</scope>
</reference>
<sequence>MVMGQTAQGDPLRDSMRLLVDVLKFDFPTVEQRLRLILIFLLTKSDFVFIYKFRPNLPFGLHFIVSSPDGMSEAHFDRLLECARVSPTNKPLVISLSGLLGARLIEPDVSLPAQHPILFALWYILFRNRQYPIYPPNHPEDPPSGLSILSQLPTFSNARKDIQDYLPFKGKRPDRVDDNCYALSRWSPYLYDLIEVCTSFLY</sequence>
<evidence type="ECO:0000313" key="2">
    <source>
        <dbReference type="Proteomes" id="UP000784294"/>
    </source>
</evidence>
<proteinExistence type="predicted"/>
<name>A0A3S5AHP2_9PLAT</name>
<dbReference type="Gene3D" id="1.25.40.60">
    <property type="match status" value="1"/>
</dbReference>